<evidence type="ECO:0000259" key="12">
    <source>
        <dbReference type="Pfam" id="PF13954"/>
    </source>
</evidence>
<sequence>MRIYLRLFKLSALSVALFNSVSAIAATDLNLDFLQGTKTTPSILTAGSRYPAGEYYVDVLVNDESVGKAALVISNEDEKNNTLCLSEKWLKDTGVRLRFSDYKSSFDKLKECYLFDNTGYTKADFDYGTQKLKFNIPQSYLISKTDPSQWDYGVNAARLKYLGNFNDSTDLKTSAYGNVDMMFNVGKWVMSSNMNATRDSNGHNEFAARDITLSRAISQVQGDLILGKSQTRSELFSDFGFYGASLRSNSNMKNWDLRGYAPVINGVATSTSRVTVTQNGYAIYSKVVPPGPYNLDDVQPVGNGDLTVEVEDASGRKTYMHYPVTTLPSLLRPGELQYDLAVGKKNNSSELKDAFSSDSGTFWLGSLGYGFSSTTVNLASIIHTKYQAGGMSLTQMMGGLGAVSVGANISHADYKNGTDKHGYSYSAKYAKSFTNSTDLQLMAYRFESKGYVEFSDFDTNDQYTRYHKKSRYEAQLAQRLGSSSLSLQAWQEDYWRADGRARGASLQFSSVIFDDISLYLNGNYSRRPYLDKADYSTSLGISIPFTVGGIRHYSSSNIGYSQANGTAFNTGVSATPTERLNYNLNAQIREKGEDSISASMGYAFDAVQTNLGLEQSRHQTTVSGSLSGQILGTRESGLLMTKESGNTVGIVSIPEVSGVSFNDSLPTNSKGNTVVGLSGYSLNRINIDMDNVPDNLELQTTSYNVVPTEGAVVYRQFGANYVQRYILQIRARNGQLLDGGTAKTDMGLNVGTVAGNGVLMMNLLSEPKTVVVDMGMGNQCRFSMSGITPSATRVQEVNCE</sequence>
<evidence type="ECO:0000256" key="1">
    <source>
        <dbReference type="ARBA" id="ARBA00004571"/>
    </source>
</evidence>
<name>A0A719CUZ8_SALTS</name>
<protein>
    <submittedName>
        <fullName evidence="13">Outer membrane usher protein PefC</fullName>
    </submittedName>
</protein>
<reference evidence="13" key="2">
    <citation type="submission" date="2019-01" db="EMBL/GenBank/DDBJ databases">
        <authorList>
            <consortium name="NCBI Pathogen Detection Project"/>
        </authorList>
    </citation>
    <scope>NUCLEOTIDE SEQUENCE</scope>
    <source>
        <strain evidence="13">SL1344</strain>
    </source>
</reference>
<gene>
    <name evidence="13" type="primary">pefC</name>
    <name evidence="13" type="ORF">G1X41_23350</name>
</gene>
<keyword evidence="5 10" id="KW-1029">Fimbrium biogenesis</keyword>
<dbReference type="InterPro" id="IPR037224">
    <property type="entry name" value="PapC_N_sf"/>
</dbReference>
<evidence type="ECO:0000256" key="9">
    <source>
        <dbReference type="ARBA" id="ARBA00023237"/>
    </source>
</evidence>
<keyword evidence="3 10" id="KW-0813">Transport</keyword>
<dbReference type="SUPFAM" id="SSF141729">
    <property type="entry name" value="FimD N-terminal domain-like"/>
    <property type="match status" value="1"/>
</dbReference>
<organism evidence="13">
    <name type="scientific">Salmonella typhimurium (strain SL1344)</name>
    <dbReference type="NCBI Taxonomy" id="216597"/>
    <lineage>
        <taxon>Bacteria</taxon>
        <taxon>Pseudomonadati</taxon>
        <taxon>Pseudomonadota</taxon>
        <taxon>Gammaproteobacteria</taxon>
        <taxon>Enterobacterales</taxon>
        <taxon>Enterobacteriaceae</taxon>
        <taxon>Salmonella</taxon>
    </lineage>
</organism>
<evidence type="ECO:0000256" key="7">
    <source>
        <dbReference type="ARBA" id="ARBA00022729"/>
    </source>
</evidence>
<dbReference type="InterPro" id="IPR018030">
    <property type="entry name" value="Fimbrial_membr_usher_CS"/>
</dbReference>
<feature type="chain" id="PRO_5028068876" evidence="11">
    <location>
        <begin position="26"/>
        <end position="800"/>
    </location>
</feature>
<evidence type="ECO:0000256" key="3">
    <source>
        <dbReference type="ARBA" id="ARBA00022448"/>
    </source>
</evidence>
<evidence type="ECO:0000256" key="4">
    <source>
        <dbReference type="ARBA" id="ARBA00022452"/>
    </source>
</evidence>
<dbReference type="Pfam" id="PF00577">
    <property type="entry name" value="Usher"/>
    <property type="match status" value="1"/>
</dbReference>
<dbReference type="InterPro" id="IPR000015">
    <property type="entry name" value="Fimb_usher"/>
</dbReference>
<keyword evidence="7 11" id="KW-0732">Signal</keyword>
<proteinExistence type="inferred from homology"/>
<reference evidence="13" key="1">
    <citation type="journal article" date="2018" name="Genome Biol.">
        <title>SKESA: strategic k-mer extension for scrupulous assemblies.</title>
        <authorList>
            <person name="Souvorov A."/>
            <person name="Agarwala R."/>
            <person name="Lipman D.J."/>
        </authorList>
    </citation>
    <scope>NUCLEOTIDE SEQUENCE</scope>
    <source>
        <strain evidence="13">SL1344</strain>
    </source>
</reference>
<dbReference type="PANTHER" id="PTHR30451">
    <property type="entry name" value="OUTER MEMBRANE USHER PROTEIN"/>
    <property type="match status" value="1"/>
</dbReference>
<dbReference type="Gene3D" id="2.60.40.3110">
    <property type="match status" value="1"/>
</dbReference>
<evidence type="ECO:0000256" key="11">
    <source>
        <dbReference type="SAM" id="SignalP"/>
    </source>
</evidence>
<dbReference type="Gene3D" id="2.60.40.2610">
    <property type="entry name" value="Outer membrane usher protein FimD, plug domain"/>
    <property type="match status" value="1"/>
</dbReference>
<dbReference type="PANTHER" id="PTHR30451:SF21">
    <property type="entry name" value="FIMBRIAL USHER DOMAIN-CONTAINING PROTEIN YDET-RELATED"/>
    <property type="match status" value="1"/>
</dbReference>
<dbReference type="GO" id="GO:0015473">
    <property type="term" value="F:fimbrial usher porin activity"/>
    <property type="evidence" value="ECO:0007669"/>
    <property type="project" value="InterPro"/>
</dbReference>
<dbReference type="Gene3D" id="3.10.20.410">
    <property type="match status" value="1"/>
</dbReference>
<keyword evidence="9 10" id="KW-0998">Cell outer membrane</keyword>
<evidence type="ECO:0000256" key="10">
    <source>
        <dbReference type="RuleBase" id="RU003884"/>
    </source>
</evidence>
<comment type="similarity">
    <text evidence="2 10">Belongs to the fimbrial export usher family.</text>
</comment>
<keyword evidence="8 10" id="KW-0472">Membrane</keyword>
<dbReference type="PROSITE" id="PS01151">
    <property type="entry name" value="FIMBRIAL_USHER"/>
    <property type="match status" value="1"/>
</dbReference>
<dbReference type="InterPro" id="IPR042186">
    <property type="entry name" value="FimD_plug_dom"/>
</dbReference>
<dbReference type="GO" id="GO:0009279">
    <property type="term" value="C:cell outer membrane"/>
    <property type="evidence" value="ECO:0007669"/>
    <property type="project" value="UniProtKB-SubCell"/>
</dbReference>
<keyword evidence="4" id="KW-1134">Transmembrane beta strand</keyword>
<comment type="caution">
    <text evidence="13">The sequence shown here is derived from an EMBL/GenBank/DDBJ whole genome shotgun (WGS) entry which is preliminary data.</text>
</comment>
<dbReference type="EMBL" id="DAAPMV010000021">
    <property type="protein sequence ID" value="HAD6864883.1"/>
    <property type="molecule type" value="Genomic_DNA"/>
</dbReference>
<evidence type="ECO:0000313" key="13">
    <source>
        <dbReference type="EMBL" id="HAD6864883.1"/>
    </source>
</evidence>
<accession>A0A719CUZ8</accession>
<dbReference type="AlphaFoldDB" id="A0A719CUZ8"/>
<feature type="signal peptide" evidence="11">
    <location>
        <begin position="1"/>
        <end position="25"/>
    </location>
</feature>
<evidence type="ECO:0000256" key="5">
    <source>
        <dbReference type="ARBA" id="ARBA00022558"/>
    </source>
</evidence>
<feature type="domain" description="PapC N-terminal" evidence="12">
    <location>
        <begin position="30"/>
        <end position="162"/>
    </location>
</feature>
<evidence type="ECO:0000256" key="2">
    <source>
        <dbReference type="ARBA" id="ARBA00008064"/>
    </source>
</evidence>
<comment type="subcellular location">
    <subcellularLocation>
        <location evidence="1 10">Cell outer membrane</location>
        <topology evidence="1 10">Multi-pass membrane protein</topology>
    </subcellularLocation>
</comment>
<dbReference type="NCBIfam" id="NF011760">
    <property type="entry name" value="PRK15213.1"/>
    <property type="match status" value="1"/>
</dbReference>
<evidence type="ECO:0000256" key="8">
    <source>
        <dbReference type="ARBA" id="ARBA00023136"/>
    </source>
</evidence>
<keyword evidence="6 10" id="KW-0812">Transmembrane</keyword>
<dbReference type="InterPro" id="IPR025885">
    <property type="entry name" value="PapC_N"/>
</dbReference>
<evidence type="ECO:0000256" key="6">
    <source>
        <dbReference type="ARBA" id="ARBA00022692"/>
    </source>
</evidence>
<dbReference type="Pfam" id="PF13954">
    <property type="entry name" value="PapC_N"/>
    <property type="match status" value="1"/>
</dbReference>
<dbReference type="GO" id="GO:0009297">
    <property type="term" value="P:pilus assembly"/>
    <property type="evidence" value="ECO:0007669"/>
    <property type="project" value="InterPro"/>
</dbReference>